<dbReference type="InterPro" id="IPR001138">
    <property type="entry name" value="Zn2Cys6_DnaBD"/>
</dbReference>
<name>A0A2U3E7C0_PURLI</name>
<keyword evidence="1" id="KW-0539">Nucleus</keyword>
<feature type="domain" description="Zn(2)-C6 fungal-type" evidence="2">
    <location>
        <begin position="75"/>
        <end position="110"/>
    </location>
</feature>
<organism evidence="3 4">
    <name type="scientific">Purpureocillium lilacinum</name>
    <name type="common">Paecilomyces lilacinus</name>
    <dbReference type="NCBI Taxonomy" id="33203"/>
    <lineage>
        <taxon>Eukaryota</taxon>
        <taxon>Fungi</taxon>
        <taxon>Dikarya</taxon>
        <taxon>Ascomycota</taxon>
        <taxon>Pezizomycotina</taxon>
        <taxon>Sordariomycetes</taxon>
        <taxon>Hypocreomycetidae</taxon>
        <taxon>Hypocreales</taxon>
        <taxon>Ophiocordycipitaceae</taxon>
        <taxon>Purpureocillium</taxon>
    </lineage>
</organism>
<dbReference type="SUPFAM" id="SSF57701">
    <property type="entry name" value="Zn2/Cys6 DNA-binding domain"/>
    <property type="match status" value="1"/>
</dbReference>
<evidence type="ECO:0000256" key="1">
    <source>
        <dbReference type="ARBA" id="ARBA00023242"/>
    </source>
</evidence>
<dbReference type="GO" id="GO:0008270">
    <property type="term" value="F:zinc ion binding"/>
    <property type="evidence" value="ECO:0007669"/>
    <property type="project" value="InterPro"/>
</dbReference>
<evidence type="ECO:0000259" key="2">
    <source>
        <dbReference type="PROSITE" id="PS50048"/>
    </source>
</evidence>
<protein>
    <recommendedName>
        <fullName evidence="2">Zn(2)-C6 fungal-type domain-containing protein</fullName>
    </recommendedName>
</protein>
<dbReference type="InterPro" id="IPR036864">
    <property type="entry name" value="Zn2-C6_fun-type_DNA-bd_sf"/>
</dbReference>
<dbReference type="AlphaFoldDB" id="A0A2U3E7C0"/>
<dbReference type="Proteomes" id="UP000245956">
    <property type="component" value="Unassembled WGS sequence"/>
</dbReference>
<accession>A0A2U3E7C0</accession>
<evidence type="ECO:0000313" key="4">
    <source>
        <dbReference type="Proteomes" id="UP000245956"/>
    </source>
</evidence>
<sequence length="535" mass="60380">MGSVHCSGSRGSWPVESCQRQKPPLALSPPFSPLSPLDFPLQYLPWRPLGPVPHATPCQHMRRICRVGRDIMFKSCDYCRHRKKRCILPVGSPITARCSDCEHLDLVCTFSSRHPSLKRRKTSQRLAARLMEDLATDWPMTRTDSDEDVANLKDGDCQIPLAGKRDMANKRLVQAHASDVHHEDELQTSSAKYWRNVHPFMPFVPAEMLEEADLGRDPDLEHCVDLASRLSFNFINEDVEGPLLTDQLLSMLRHGSLSNSAIAGLLLLIPSIPLEEGLVQQIFLMVESASAAGSVPPPILSGALITHIWRQLAGYSHPPLRLQSDILQSYAESLSPTTPAHHFIRLSQLAVELGQRRMAMSLEGIQPDTSLAWAKLEYDFLLWQVRLPTTLLDGRDDLPATPHDVLEHADTLGVQMALRPVPGVLLFLCALARSTFICPRNLLDRWALLLHMQAATVRIMLRLWRQTGFENCRALCNLWEDSHNLFPDLKQQVREEIGTGPWTIEEIDGYSVFWTFRDLRTLAAKFIIDSRNMTP</sequence>
<reference evidence="3 4" key="1">
    <citation type="journal article" date="2016" name="Front. Microbiol.">
        <title>Genome and transcriptome sequences reveal the specific parasitism of the nematophagous Purpureocillium lilacinum 36-1.</title>
        <authorList>
            <person name="Xie J."/>
            <person name="Li S."/>
            <person name="Mo C."/>
            <person name="Xiao X."/>
            <person name="Peng D."/>
            <person name="Wang G."/>
            <person name="Xiao Y."/>
        </authorList>
    </citation>
    <scope>NUCLEOTIDE SEQUENCE [LARGE SCALE GENOMIC DNA]</scope>
    <source>
        <strain evidence="3 4">36-1</strain>
    </source>
</reference>
<dbReference type="PROSITE" id="PS00463">
    <property type="entry name" value="ZN2_CY6_FUNGAL_1"/>
    <property type="match status" value="1"/>
</dbReference>
<gene>
    <name evidence="3" type="ORF">PCL_12775</name>
</gene>
<dbReference type="CDD" id="cd00067">
    <property type="entry name" value="GAL4"/>
    <property type="match status" value="1"/>
</dbReference>
<dbReference type="PROSITE" id="PS50048">
    <property type="entry name" value="ZN2_CY6_FUNGAL_2"/>
    <property type="match status" value="1"/>
</dbReference>
<dbReference type="EMBL" id="LCWV01000009">
    <property type="protein sequence ID" value="PWI70376.1"/>
    <property type="molecule type" value="Genomic_DNA"/>
</dbReference>
<comment type="caution">
    <text evidence="3">The sequence shown here is derived from an EMBL/GenBank/DDBJ whole genome shotgun (WGS) entry which is preliminary data.</text>
</comment>
<dbReference type="Gene3D" id="4.10.240.10">
    <property type="entry name" value="Zn(2)-C6 fungal-type DNA-binding domain"/>
    <property type="match status" value="1"/>
</dbReference>
<proteinExistence type="predicted"/>
<dbReference type="GO" id="GO:0000981">
    <property type="term" value="F:DNA-binding transcription factor activity, RNA polymerase II-specific"/>
    <property type="evidence" value="ECO:0007669"/>
    <property type="project" value="InterPro"/>
</dbReference>
<evidence type="ECO:0000313" key="3">
    <source>
        <dbReference type="EMBL" id="PWI70376.1"/>
    </source>
</evidence>